<dbReference type="OrthoDB" id="9786548at2"/>
<keyword evidence="5" id="KW-1185">Reference proteome</keyword>
<keyword evidence="1" id="KW-0902">Two-component regulatory system</keyword>
<dbReference type="GO" id="GO:0000160">
    <property type="term" value="P:phosphorelay signal transduction system"/>
    <property type="evidence" value="ECO:0007669"/>
    <property type="project" value="UniProtKB-KW"/>
</dbReference>
<dbReference type="PROSITE" id="PS50894">
    <property type="entry name" value="HPT"/>
    <property type="match status" value="1"/>
</dbReference>
<gene>
    <name evidence="4" type="ORF">CVT23_21860</name>
</gene>
<dbReference type="GO" id="GO:0004672">
    <property type="term" value="F:protein kinase activity"/>
    <property type="evidence" value="ECO:0007669"/>
    <property type="project" value="UniProtKB-ARBA"/>
</dbReference>
<dbReference type="InterPro" id="IPR036641">
    <property type="entry name" value="HPT_dom_sf"/>
</dbReference>
<proteinExistence type="predicted"/>
<reference evidence="4 5" key="1">
    <citation type="submission" date="2017-11" db="EMBL/GenBank/DDBJ databases">
        <title>Draft genome sequence of Rhizobiales bacterium SY3-13.</title>
        <authorList>
            <person name="Sun C."/>
        </authorList>
    </citation>
    <scope>NUCLEOTIDE SEQUENCE [LARGE SCALE GENOMIC DNA]</scope>
    <source>
        <strain evidence="4 5">SY3-13</strain>
    </source>
</reference>
<evidence type="ECO:0000256" key="1">
    <source>
        <dbReference type="ARBA" id="ARBA00023012"/>
    </source>
</evidence>
<evidence type="ECO:0000256" key="2">
    <source>
        <dbReference type="PROSITE-ProRule" id="PRU00110"/>
    </source>
</evidence>
<organism evidence="4 5">
    <name type="scientific">Minwuia thermotolerans</name>
    <dbReference type="NCBI Taxonomy" id="2056226"/>
    <lineage>
        <taxon>Bacteria</taxon>
        <taxon>Pseudomonadati</taxon>
        <taxon>Pseudomonadota</taxon>
        <taxon>Alphaproteobacteria</taxon>
        <taxon>Minwuiales</taxon>
        <taxon>Minwuiaceae</taxon>
        <taxon>Minwuia</taxon>
    </lineage>
</organism>
<keyword evidence="2" id="KW-0597">Phosphoprotein</keyword>
<dbReference type="AlphaFoldDB" id="A0A2M9FVS0"/>
<evidence type="ECO:0000313" key="5">
    <source>
        <dbReference type="Proteomes" id="UP000229498"/>
    </source>
</evidence>
<name>A0A2M9FVS0_9PROT</name>
<sequence length="168" mass="18643">MSEPATKVDEKKPKDHQIIHVPNTLRAKVGSGSGVDPELIRKAQDAIDEMAEEFRVWAEKDIMKVQEMVADTPNQTGDLDKHYDRIFGVVHDLKGQGGTFGYTLLTSVGDNLCHFIDNLSAPSVDDLTVIAPHVEALRAILKHDVRGSDDPIGVEIVDSLHKLTQRRR</sequence>
<dbReference type="EMBL" id="PHIG01000063">
    <property type="protein sequence ID" value="PJK27560.1"/>
    <property type="molecule type" value="Genomic_DNA"/>
</dbReference>
<comment type="caution">
    <text evidence="4">The sequence shown here is derived from an EMBL/GenBank/DDBJ whole genome shotgun (WGS) entry which is preliminary data.</text>
</comment>
<evidence type="ECO:0000313" key="4">
    <source>
        <dbReference type="EMBL" id="PJK27560.1"/>
    </source>
</evidence>
<feature type="modified residue" description="Phosphohistidine" evidence="2">
    <location>
        <position position="91"/>
    </location>
</feature>
<protein>
    <recommendedName>
        <fullName evidence="3">HPt domain-containing protein</fullName>
    </recommendedName>
</protein>
<dbReference type="Proteomes" id="UP000229498">
    <property type="component" value="Unassembled WGS sequence"/>
</dbReference>
<dbReference type="InterPro" id="IPR008207">
    <property type="entry name" value="Sig_transdc_His_kin_Hpt_dom"/>
</dbReference>
<evidence type="ECO:0000259" key="3">
    <source>
        <dbReference type="PROSITE" id="PS50894"/>
    </source>
</evidence>
<dbReference type="Gene3D" id="1.20.120.160">
    <property type="entry name" value="HPT domain"/>
    <property type="match status" value="1"/>
</dbReference>
<feature type="domain" description="HPt" evidence="3">
    <location>
        <begin position="43"/>
        <end position="144"/>
    </location>
</feature>
<dbReference type="SUPFAM" id="SSF47226">
    <property type="entry name" value="Histidine-containing phosphotransfer domain, HPT domain"/>
    <property type="match status" value="1"/>
</dbReference>
<accession>A0A2M9FVS0</accession>
<dbReference type="RefSeq" id="WP_109795273.1">
    <property type="nucleotide sequence ID" value="NZ_PHIG01000063.1"/>
</dbReference>